<feature type="transmembrane region" description="Helical" evidence="1">
    <location>
        <begin position="89"/>
        <end position="109"/>
    </location>
</feature>
<dbReference type="Proteomes" id="UP000194204">
    <property type="component" value="Unassembled WGS sequence"/>
</dbReference>
<comment type="caution">
    <text evidence="2">The sequence shown here is derived from an EMBL/GenBank/DDBJ whole genome shotgun (WGS) entry which is preliminary data.</text>
</comment>
<dbReference type="AlphaFoldDB" id="A0A1Y2SQV3"/>
<organism evidence="2 3">
    <name type="scientific">Xenorhabdus beddingii</name>
    <dbReference type="NCBI Taxonomy" id="40578"/>
    <lineage>
        <taxon>Bacteria</taxon>
        <taxon>Pseudomonadati</taxon>
        <taxon>Pseudomonadota</taxon>
        <taxon>Gammaproteobacteria</taxon>
        <taxon>Enterobacterales</taxon>
        <taxon>Morganellaceae</taxon>
        <taxon>Xenorhabdus</taxon>
    </lineage>
</organism>
<protein>
    <submittedName>
        <fullName evidence="2">Uncharacterized protein</fullName>
    </submittedName>
</protein>
<evidence type="ECO:0000256" key="1">
    <source>
        <dbReference type="SAM" id="Phobius"/>
    </source>
</evidence>
<keyword evidence="1" id="KW-0812">Transmembrane</keyword>
<dbReference type="STRING" id="40578.Xbed_01306"/>
<dbReference type="OrthoDB" id="6443728at2"/>
<sequence>MSIKEFIFDIGLRKLFYKSKELEKKIKNNDPVLENIILGGRDYKKYFCYPGKCKIRIVISFIIMIYIAFFSSAAAVLPELLIQNPTNKISAIFFIVTLIIIGLTSLLQVGFISKGYYYGSVIQNYLNYLVFFSSLLIACSENISNISSAYFIFIALCCLIVKKTLNGRYYTDFILACMHYRIAILMENRELDKIKGFNKKQFREYSRMMKLKKRKSIKDKKRARQSVEK</sequence>
<feature type="transmembrane region" description="Helical" evidence="1">
    <location>
        <begin position="143"/>
        <end position="161"/>
    </location>
</feature>
<dbReference type="RefSeq" id="WP_086112099.1">
    <property type="nucleotide sequence ID" value="NZ_CAWNHF010000189.1"/>
</dbReference>
<reference evidence="2 3" key="1">
    <citation type="submission" date="2017-01" db="EMBL/GenBank/DDBJ databases">
        <title>Deconstructing symbiosis and pathogenesis requirements using a combined genomic-metabolomic approach.</title>
        <authorList>
            <person name="Tobias N.J."/>
            <person name="Wolff H."/>
            <person name="Djahanschiri B."/>
            <person name="Ebersberger I."/>
            <person name="Bode H.B."/>
        </authorList>
    </citation>
    <scope>NUCLEOTIDE SEQUENCE [LARGE SCALE GENOMIC DNA]</scope>
    <source>
        <strain evidence="2 3">DSM 4764</strain>
    </source>
</reference>
<dbReference type="EMBL" id="MUBK01000008">
    <property type="protein sequence ID" value="OTA20502.1"/>
    <property type="molecule type" value="Genomic_DNA"/>
</dbReference>
<name>A0A1Y2SQV3_9GAMM</name>
<evidence type="ECO:0000313" key="2">
    <source>
        <dbReference type="EMBL" id="OTA20502.1"/>
    </source>
</evidence>
<proteinExistence type="predicted"/>
<gene>
    <name evidence="2" type="ORF">Xbed_01306</name>
</gene>
<feature type="transmembrane region" description="Helical" evidence="1">
    <location>
        <begin position="116"/>
        <end position="137"/>
    </location>
</feature>
<accession>A0A1Y2SQV3</accession>
<keyword evidence="3" id="KW-1185">Reference proteome</keyword>
<keyword evidence="1" id="KW-0472">Membrane</keyword>
<feature type="transmembrane region" description="Helical" evidence="1">
    <location>
        <begin position="55"/>
        <end position="77"/>
    </location>
</feature>
<evidence type="ECO:0000313" key="3">
    <source>
        <dbReference type="Proteomes" id="UP000194204"/>
    </source>
</evidence>
<keyword evidence="1" id="KW-1133">Transmembrane helix</keyword>